<sequence length="60" mass="7153">MPTQDRFTTQQAADILGLSRMTLCRWRRSGIGPPWVRVSERKIIYPRREFYAWVAENRAN</sequence>
<dbReference type="SUPFAM" id="SSF46955">
    <property type="entry name" value="Putative DNA-binding domain"/>
    <property type="match status" value="1"/>
</dbReference>
<evidence type="ECO:0000313" key="2">
    <source>
        <dbReference type="EMBL" id="QMV86480.1"/>
    </source>
</evidence>
<dbReference type="InterPro" id="IPR041657">
    <property type="entry name" value="HTH_17"/>
</dbReference>
<feature type="domain" description="Helix-turn-helix" evidence="1">
    <location>
        <begin position="7"/>
        <end position="58"/>
    </location>
</feature>
<name>A0A7G5FIN9_9CORY</name>
<reference evidence="2 3" key="1">
    <citation type="submission" date="2020-07" db="EMBL/GenBank/DDBJ databases">
        <title>non toxigenic Corynebacterium sp. nov from a clinical source.</title>
        <authorList>
            <person name="Bernier A.-M."/>
            <person name="Bernard K."/>
        </authorList>
    </citation>
    <scope>NUCLEOTIDE SEQUENCE [LARGE SCALE GENOMIC DNA]</scope>
    <source>
        <strain evidence="3">NML 93-0612</strain>
    </source>
</reference>
<dbReference type="Proteomes" id="UP000515570">
    <property type="component" value="Chromosome"/>
</dbReference>
<organism evidence="2 3">
    <name type="scientific">Corynebacterium hindlerae</name>
    <dbReference type="NCBI Taxonomy" id="699041"/>
    <lineage>
        <taxon>Bacteria</taxon>
        <taxon>Bacillati</taxon>
        <taxon>Actinomycetota</taxon>
        <taxon>Actinomycetes</taxon>
        <taxon>Mycobacteriales</taxon>
        <taxon>Corynebacteriaceae</taxon>
        <taxon>Corynebacterium</taxon>
    </lineage>
</organism>
<dbReference type="Pfam" id="PF12728">
    <property type="entry name" value="HTH_17"/>
    <property type="match status" value="1"/>
</dbReference>
<dbReference type="EMBL" id="CP059833">
    <property type="protein sequence ID" value="QMV86480.1"/>
    <property type="molecule type" value="Genomic_DNA"/>
</dbReference>
<protein>
    <submittedName>
        <fullName evidence="2">Helix-turn-helix domain-containing protein</fullName>
    </submittedName>
</protein>
<evidence type="ECO:0000313" key="3">
    <source>
        <dbReference type="Proteomes" id="UP000515570"/>
    </source>
</evidence>
<dbReference type="InterPro" id="IPR009061">
    <property type="entry name" value="DNA-bd_dom_put_sf"/>
</dbReference>
<keyword evidence="3" id="KW-1185">Reference proteome</keyword>
<evidence type="ECO:0000259" key="1">
    <source>
        <dbReference type="Pfam" id="PF12728"/>
    </source>
</evidence>
<gene>
    <name evidence="2" type="ORF">HW450_06545</name>
</gene>
<accession>A0A7G5FIN9</accession>
<dbReference type="AlphaFoldDB" id="A0A7G5FIN9"/>
<proteinExistence type="predicted"/>